<protein>
    <recommendedName>
        <fullName evidence="4">CBS domain-containing protein</fullName>
    </recommendedName>
</protein>
<dbReference type="GeneID" id="96657215"/>
<evidence type="ECO:0000313" key="3">
    <source>
        <dbReference type="Proteomes" id="UP000199063"/>
    </source>
</evidence>
<feature type="region of interest" description="Disordered" evidence="1">
    <location>
        <begin position="1"/>
        <end position="21"/>
    </location>
</feature>
<dbReference type="AlphaFoldDB" id="A0A1G9PXY7"/>
<organism evidence="2 3">
    <name type="scientific">Streptomyces wuyuanensis</name>
    <dbReference type="NCBI Taxonomy" id="1196353"/>
    <lineage>
        <taxon>Bacteria</taxon>
        <taxon>Bacillati</taxon>
        <taxon>Actinomycetota</taxon>
        <taxon>Actinomycetes</taxon>
        <taxon>Kitasatosporales</taxon>
        <taxon>Streptomycetaceae</taxon>
        <taxon>Streptomyces</taxon>
    </lineage>
</organism>
<accession>A0A1G9PXY7</accession>
<reference evidence="3" key="1">
    <citation type="submission" date="2016-10" db="EMBL/GenBank/DDBJ databases">
        <authorList>
            <person name="Varghese N."/>
            <person name="Submissions S."/>
        </authorList>
    </citation>
    <scope>NUCLEOTIDE SEQUENCE [LARGE SCALE GENOMIC DNA]</scope>
    <source>
        <strain evidence="3">CGMCC 4.7042</strain>
    </source>
</reference>
<evidence type="ECO:0008006" key="4">
    <source>
        <dbReference type="Google" id="ProtNLM"/>
    </source>
</evidence>
<sequence>MTPIHAQARPTGTTSASTAVAGAADEAAPQVWGEMTVEVALSVMASARVGHLLLCDDDGRCTTLITSAQLATVRGSAAYTDRVRLGDVLGDHGAFSPAVAPSAEQAHRTVLFAAPYTPGEPGTSAVPLH</sequence>
<proteinExistence type="predicted"/>
<dbReference type="STRING" id="1196353.SAMN05444921_103132"/>
<name>A0A1G9PXY7_9ACTN</name>
<evidence type="ECO:0000256" key="1">
    <source>
        <dbReference type="SAM" id="MobiDB-lite"/>
    </source>
</evidence>
<gene>
    <name evidence="2" type="ORF">SAMN05444921_103132</name>
</gene>
<dbReference type="RefSeq" id="WP_404203109.1">
    <property type="nucleotide sequence ID" value="NZ_FNHI01000003.1"/>
</dbReference>
<keyword evidence="3" id="KW-1185">Reference proteome</keyword>
<dbReference type="EMBL" id="FNHI01000003">
    <property type="protein sequence ID" value="SDM03351.1"/>
    <property type="molecule type" value="Genomic_DNA"/>
</dbReference>
<evidence type="ECO:0000313" key="2">
    <source>
        <dbReference type="EMBL" id="SDM03351.1"/>
    </source>
</evidence>
<dbReference type="Proteomes" id="UP000199063">
    <property type="component" value="Unassembled WGS sequence"/>
</dbReference>
<feature type="compositionally biased region" description="Low complexity" evidence="1">
    <location>
        <begin position="11"/>
        <end position="21"/>
    </location>
</feature>